<accession>A0A6I3LJC5</accession>
<reference evidence="2 3" key="1">
    <citation type="submission" date="2019-11" db="EMBL/GenBank/DDBJ databases">
        <title>Genome of Strain BIT-d1.</title>
        <authorList>
            <person name="Yang Y."/>
        </authorList>
    </citation>
    <scope>NUCLEOTIDE SEQUENCE [LARGE SCALE GENOMIC DNA]</scope>
    <source>
        <strain evidence="2 3">BIT-d1</strain>
    </source>
</reference>
<dbReference type="PANTHER" id="PTHR48094:SF19">
    <property type="entry name" value="DJ-1_PFPI DOMAIN-CONTAINING PROTEIN"/>
    <property type="match status" value="1"/>
</dbReference>
<sequence>MKQTVYIYLFEGYSDWEISFLLPELRKLNQFKIEFVSDCRQKVVSMGGLEVTPTKSLRDIAWNRVAAFIIPGGHLWESNRRTKTKLFSYLNQVVESQCVIASICSATLLLASVGLLDNKLHTSNSLEYLQEQASMYKGELLYIDQPVVFDDGVITANGISPIEFTKEILLVLNVDKYYVEQWYQLFKHGVWSEAS</sequence>
<keyword evidence="3" id="KW-1185">Reference proteome</keyword>
<keyword evidence="2" id="KW-0315">Glutamine amidotransferase</keyword>
<dbReference type="InterPro" id="IPR002818">
    <property type="entry name" value="DJ-1/PfpI"/>
</dbReference>
<name>A0A6I3LJC5_9FLAO</name>
<comment type="caution">
    <text evidence="2">The sequence shown here is derived from an EMBL/GenBank/DDBJ whole genome shotgun (WGS) entry which is preliminary data.</text>
</comment>
<gene>
    <name evidence="2" type="ORF">GJV76_11155</name>
</gene>
<dbReference type="SUPFAM" id="SSF52317">
    <property type="entry name" value="Class I glutamine amidotransferase-like"/>
    <property type="match status" value="1"/>
</dbReference>
<dbReference type="Gene3D" id="3.40.50.880">
    <property type="match status" value="1"/>
</dbReference>
<dbReference type="InterPro" id="IPR029062">
    <property type="entry name" value="Class_I_gatase-like"/>
</dbReference>
<dbReference type="RefSeq" id="WP_155092698.1">
    <property type="nucleotide sequence ID" value="NZ_CP102754.1"/>
</dbReference>
<dbReference type="GO" id="GO:0005737">
    <property type="term" value="C:cytoplasm"/>
    <property type="evidence" value="ECO:0007669"/>
    <property type="project" value="TreeGrafter"/>
</dbReference>
<evidence type="ECO:0000313" key="3">
    <source>
        <dbReference type="Proteomes" id="UP000438760"/>
    </source>
</evidence>
<evidence type="ECO:0000259" key="1">
    <source>
        <dbReference type="Pfam" id="PF01965"/>
    </source>
</evidence>
<feature type="domain" description="DJ-1/PfpI" evidence="1">
    <location>
        <begin position="4"/>
        <end position="169"/>
    </location>
</feature>
<evidence type="ECO:0000313" key="2">
    <source>
        <dbReference type="EMBL" id="MTG98678.1"/>
    </source>
</evidence>
<organism evidence="2 3">
    <name type="scientific">Myroides albus</name>
    <dbReference type="NCBI Taxonomy" id="2562892"/>
    <lineage>
        <taxon>Bacteria</taxon>
        <taxon>Pseudomonadati</taxon>
        <taxon>Bacteroidota</taxon>
        <taxon>Flavobacteriia</taxon>
        <taxon>Flavobacteriales</taxon>
        <taxon>Flavobacteriaceae</taxon>
        <taxon>Myroides</taxon>
    </lineage>
</organism>
<dbReference type="Pfam" id="PF01965">
    <property type="entry name" value="DJ-1_PfpI"/>
    <property type="match status" value="1"/>
</dbReference>
<proteinExistence type="predicted"/>
<dbReference type="InterPro" id="IPR050325">
    <property type="entry name" value="Prot/Nucl_acid_deglycase"/>
</dbReference>
<dbReference type="AlphaFoldDB" id="A0A6I3LJC5"/>
<dbReference type="PANTHER" id="PTHR48094">
    <property type="entry name" value="PROTEIN/NUCLEIC ACID DEGLYCASE DJ-1-RELATED"/>
    <property type="match status" value="1"/>
</dbReference>
<dbReference type="Proteomes" id="UP000438760">
    <property type="component" value="Unassembled WGS sequence"/>
</dbReference>
<protein>
    <submittedName>
        <fullName evidence="2">Glutamine amidotransferase</fullName>
    </submittedName>
</protein>
<dbReference type="OrthoDB" id="6003696at2"/>
<keyword evidence="2" id="KW-0808">Transferase</keyword>
<dbReference type="EMBL" id="WMJX01000025">
    <property type="protein sequence ID" value="MTG98678.1"/>
    <property type="molecule type" value="Genomic_DNA"/>
</dbReference>
<dbReference type="GO" id="GO:0016740">
    <property type="term" value="F:transferase activity"/>
    <property type="evidence" value="ECO:0007669"/>
    <property type="project" value="UniProtKB-KW"/>
</dbReference>